<dbReference type="PANTHER" id="PTHR33371:SF18">
    <property type="entry name" value="MCE-FAMILY PROTEIN MCE3C"/>
    <property type="match status" value="1"/>
</dbReference>
<dbReference type="Pfam" id="PF02470">
    <property type="entry name" value="MlaD"/>
    <property type="match status" value="1"/>
</dbReference>
<feature type="coiled-coil region" evidence="1">
    <location>
        <begin position="225"/>
        <end position="259"/>
    </location>
</feature>
<gene>
    <name evidence="4" type="ORF">H0B56_04025</name>
</gene>
<dbReference type="RefSeq" id="WP_180891525.1">
    <property type="nucleotide sequence ID" value="NZ_JACCKD010000001.1"/>
</dbReference>
<feature type="domain" description="Mammalian cell entry C-terminal" evidence="3">
    <location>
        <begin position="116"/>
        <end position="303"/>
    </location>
</feature>
<dbReference type="SUPFAM" id="SSF46966">
    <property type="entry name" value="Spectrin repeat"/>
    <property type="match status" value="1"/>
</dbReference>
<keyword evidence="5" id="KW-1185">Reference proteome</keyword>
<keyword evidence="1" id="KW-0175">Coiled coil</keyword>
<dbReference type="NCBIfam" id="TIGR00996">
    <property type="entry name" value="Mtu_fam_mce"/>
    <property type="match status" value="1"/>
</dbReference>
<reference evidence="4 5" key="1">
    <citation type="submission" date="2020-07" db="EMBL/GenBank/DDBJ databases">
        <title>Genome of Haloechinothrix sp.</title>
        <authorList>
            <person name="Tang S.-K."/>
            <person name="Yang L."/>
            <person name="Zhu W.-Y."/>
        </authorList>
    </citation>
    <scope>NUCLEOTIDE SEQUENCE [LARGE SCALE GENOMIC DNA]</scope>
    <source>
        <strain evidence="4 5">YIM 98757</strain>
    </source>
</reference>
<evidence type="ECO:0000313" key="5">
    <source>
        <dbReference type="Proteomes" id="UP000582974"/>
    </source>
</evidence>
<proteinExistence type="predicted"/>
<dbReference type="AlphaFoldDB" id="A0A838A8B5"/>
<comment type="caution">
    <text evidence="4">The sequence shown here is derived from an EMBL/GenBank/DDBJ whole genome shotgun (WGS) entry which is preliminary data.</text>
</comment>
<dbReference type="PANTHER" id="PTHR33371">
    <property type="entry name" value="INTERMEMBRANE PHOSPHOLIPID TRANSPORT SYSTEM BINDING PROTEIN MLAD-RELATED"/>
    <property type="match status" value="1"/>
</dbReference>
<dbReference type="Pfam" id="PF11887">
    <property type="entry name" value="Mce4_CUP1"/>
    <property type="match status" value="1"/>
</dbReference>
<evidence type="ECO:0000256" key="1">
    <source>
        <dbReference type="SAM" id="Coils"/>
    </source>
</evidence>
<dbReference type="GO" id="GO:0005576">
    <property type="term" value="C:extracellular region"/>
    <property type="evidence" value="ECO:0007669"/>
    <property type="project" value="TreeGrafter"/>
</dbReference>
<evidence type="ECO:0000259" key="3">
    <source>
        <dbReference type="Pfam" id="PF11887"/>
    </source>
</evidence>
<dbReference type="InterPro" id="IPR005693">
    <property type="entry name" value="Mce"/>
</dbReference>
<accession>A0A838A8B5</accession>
<dbReference type="InterPro" id="IPR052336">
    <property type="entry name" value="MlaD_Phospholipid_Transporter"/>
</dbReference>
<organism evidence="4 5">
    <name type="scientific">Haloechinothrix aidingensis</name>
    <dbReference type="NCBI Taxonomy" id="2752311"/>
    <lineage>
        <taxon>Bacteria</taxon>
        <taxon>Bacillati</taxon>
        <taxon>Actinomycetota</taxon>
        <taxon>Actinomycetes</taxon>
        <taxon>Pseudonocardiales</taxon>
        <taxon>Pseudonocardiaceae</taxon>
        <taxon>Haloechinothrix</taxon>
    </lineage>
</organism>
<evidence type="ECO:0000313" key="4">
    <source>
        <dbReference type="EMBL" id="MBA0124701.1"/>
    </source>
</evidence>
<dbReference type="EMBL" id="JACCKD010000001">
    <property type="protein sequence ID" value="MBA0124701.1"/>
    <property type="molecule type" value="Genomic_DNA"/>
</dbReference>
<protein>
    <submittedName>
        <fullName evidence="4">MCE family protein</fullName>
    </submittedName>
</protein>
<dbReference type="Proteomes" id="UP000582974">
    <property type="component" value="Unassembled WGS sequence"/>
</dbReference>
<name>A0A838A8B5_9PSEU</name>
<dbReference type="InterPro" id="IPR003399">
    <property type="entry name" value="Mce/MlaD"/>
</dbReference>
<sequence>MKSFQQFNPIPIALVGIVALVLGVVAAMNSEKLPVIGAGTLHSAEFEEAAGLQSGNEVRVAGIKVGEVDDVNLDGDRVVVDFRVKDTWLGDDTRAGIELKDMLGQKYMSLDPAGEEVLDPSEPIPLERTSSPFDVLEAFRELSETTDAIDTEQLAESFDVMSETFSDTPEHVEGALTGLSKLSDTISERDSELKELLTNTEQISRTLSERDEELVKLMRDGNRLLDELRQRKEAISALLRGTQELAEQLQGLVEDNQEQLNPVLQELDQFTSMLHRNREALSQGLKEYAPFIRKFANVVGSGRWFDNYICGLLPPSEGPYNEEGCDPR</sequence>
<feature type="domain" description="Mce/MlaD" evidence="2">
    <location>
        <begin position="44"/>
        <end position="112"/>
    </location>
</feature>
<dbReference type="InterPro" id="IPR024516">
    <property type="entry name" value="Mce_C"/>
</dbReference>
<evidence type="ECO:0000259" key="2">
    <source>
        <dbReference type="Pfam" id="PF02470"/>
    </source>
</evidence>
<dbReference type="PRINTS" id="PR01782">
    <property type="entry name" value="MCEVIRFACTOR"/>
</dbReference>